<comment type="caution">
    <text evidence="9">The sequence shown here is derived from an EMBL/GenBank/DDBJ whole genome shotgun (WGS) entry which is preliminary data.</text>
</comment>
<sequence>MLHESLYDVLLVKQDATLDEIKLAFKKRALQVHPDKGGSKEAFHVVYQALETLVDPAARQKYDTSLALSRGLAQHRNGETNGMKKTARKRWAAAANQKRSSAGKGTTSRRRETDAKSSHSRQNRLLMKVRDLLEQLPRDLRSEVFTKDFSQKQRLILEKWMGDTSKAPAQLETKPVARLNKKRLMQPARTDSADLNERPVPSAGIPGLDGKISTSVAQKRSSYKSKSDRRRTCSSSGSVYKVNTNTHYKACIRFDGLDIHTTGQYDLQTALEYLVILTSVKQKMLDCTMDQSIPFHERLQEALIISAAEQGREYADLELRFTILQPAGFLVARGFVVRSPSVRSLTDLGKLRNCLRPFQKYAWRYGGSSIFWWYSPPQLQDAWESFQQAVATAWEIGGVDSTKYIHRIRALREANISARQRHLQMWECRHMALQDNDQYRPKTLRTLLPIWAGDILATKLSALKRLLGEWGRMLKAEAQLLDKERRKVFLQRKKHREEQRQLEVFQQKRLREQERLRREALRKRMKSDRMDDLNWI</sequence>
<dbReference type="GO" id="GO:0005681">
    <property type="term" value="C:spliceosomal complex"/>
    <property type="evidence" value="ECO:0007669"/>
    <property type="project" value="TreeGrafter"/>
</dbReference>
<dbReference type="Gene3D" id="1.10.287.110">
    <property type="entry name" value="DnaJ domain"/>
    <property type="match status" value="1"/>
</dbReference>
<evidence type="ECO:0000313" key="9">
    <source>
        <dbReference type="EMBL" id="CAI3974776.1"/>
    </source>
</evidence>
<dbReference type="AlphaFoldDB" id="A0A9P1BJZ5"/>
<comment type="subcellular location">
    <subcellularLocation>
        <location evidence="2">Cytoplasm</location>
    </subcellularLocation>
    <subcellularLocation>
        <location evidence="1">Nucleus</location>
    </subcellularLocation>
</comment>
<evidence type="ECO:0000256" key="6">
    <source>
        <dbReference type="SAM" id="Coils"/>
    </source>
</evidence>
<dbReference type="InterPro" id="IPR001623">
    <property type="entry name" value="DnaJ_domain"/>
</dbReference>
<keyword evidence="6" id="KW-0175">Coiled coil</keyword>
<dbReference type="GO" id="GO:0000390">
    <property type="term" value="P:spliceosomal complex disassembly"/>
    <property type="evidence" value="ECO:0007669"/>
    <property type="project" value="TreeGrafter"/>
</dbReference>
<reference evidence="10 11" key="2">
    <citation type="submission" date="2024-05" db="EMBL/GenBank/DDBJ databases">
        <authorList>
            <person name="Chen Y."/>
            <person name="Shah S."/>
            <person name="Dougan E. K."/>
            <person name="Thang M."/>
            <person name="Chan C."/>
        </authorList>
    </citation>
    <scope>NUCLEOTIDE SEQUENCE [LARGE SCALE GENOMIC DNA]</scope>
</reference>
<dbReference type="PROSITE" id="PS50076">
    <property type="entry name" value="DNAJ_2"/>
    <property type="match status" value="1"/>
</dbReference>
<dbReference type="EMBL" id="CAMXCT010000158">
    <property type="protein sequence ID" value="CAI3974776.1"/>
    <property type="molecule type" value="Genomic_DNA"/>
</dbReference>
<dbReference type="OrthoDB" id="445556at2759"/>
<organism evidence="9">
    <name type="scientific">Cladocopium goreaui</name>
    <dbReference type="NCBI Taxonomy" id="2562237"/>
    <lineage>
        <taxon>Eukaryota</taxon>
        <taxon>Sar</taxon>
        <taxon>Alveolata</taxon>
        <taxon>Dinophyceae</taxon>
        <taxon>Suessiales</taxon>
        <taxon>Symbiodiniaceae</taxon>
        <taxon>Cladocopium</taxon>
    </lineage>
</organism>
<accession>A0A9P1BJZ5</accession>
<dbReference type="Proteomes" id="UP001152797">
    <property type="component" value="Unassembled WGS sequence"/>
</dbReference>
<proteinExistence type="predicted"/>
<evidence type="ECO:0000256" key="7">
    <source>
        <dbReference type="SAM" id="MobiDB-lite"/>
    </source>
</evidence>
<evidence type="ECO:0000256" key="5">
    <source>
        <dbReference type="ARBA" id="ARBA00023242"/>
    </source>
</evidence>
<protein>
    <submittedName>
        <fullName evidence="10">DnaJ protein-like 2</fullName>
    </submittedName>
</protein>
<evidence type="ECO:0000313" key="11">
    <source>
        <dbReference type="Proteomes" id="UP001152797"/>
    </source>
</evidence>
<dbReference type="EMBL" id="CAMXCT030000158">
    <property type="protein sequence ID" value="CAL4762088.1"/>
    <property type="molecule type" value="Genomic_DNA"/>
</dbReference>
<dbReference type="CDD" id="cd06257">
    <property type="entry name" value="DnaJ"/>
    <property type="match status" value="1"/>
</dbReference>
<keyword evidence="5" id="KW-0539">Nucleus</keyword>
<evidence type="ECO:0000256" key="3">
    <source>
        <dbReference type="ARBA" id="ARBA00022490"/>
    </source>
</evidence>
<dbReference type="InterPro" id="IPR036869">
    <property type="entry name" value="J_dom_sf"/>
</dbReference>
<evidence type="ECO:0000259" key="8">
    <source>
        <dbReference type="PROSITE" id="PS50076"/>
    </source>
</evidence>
<dbReference type="SUPFAM" id="SSF46565">
    <property type="entry name" value="Chaperone J-domain"/>
    <property type="match status" value="1"/>
</dbReference>
<evidence type="ECO:0000256" key="2">
    <source>
        <dbReference type="ARBA" id="ARBA00004496"/>
    </source>
</evidence>
<name>A0A9P1BJZ5_9DINO</name>
<keyword evidence="3" id="KW-0963">Cytoplasm</keyword>
<feature type="region of interest" description="Disordered" evidence="7">
    <location>
        <begin position="185"/>
        <end position="236"/>
    </location>
</feature>
<keyword evidence="4" id="KW-0143">Chaperone</keyword>
<dbReference type="SMART" id="SM00271">
    <property type="entry name" value="DnaJ"/>
    <property type="match status" value="1"/>
</dbReference>
<evidence type="ECO:0000313" key="10">
    <source>
        <dbReference type="EMBL" id="CAL4762088.1"/>
    </source>
</evidence>
<feature type="coiled-coil region" evidence="6">
    <location>
        <begin position="473"/>
        <end position="515"/>
    </location>
</feature>
<dbReference type="PANTHER" id="PTHR44313:SF1">
    <property type="entry name" value="DNAJ HOMOLOG SUBFAMILY C MEMBER 17"/>
    <property type="match status" value="1"/>
</dbReference>
<dbReference type="GO" id="GO:0005737">
    <property type="term" value="C:cytoplasm"/>
    <property type="evidence" value="ECO:0007669"/>
    <property type="project" value="UniProtKB-SubCell"/>
</dbReference>
<feature type="domain" description="J" evidence="8">
    <location>
        <begin position="5"/>
        <end position="66"/>
    </location>
</feature>
<dbReference type="PANTHER" id="PTHR44313">
    <property type="entry name" value="DNAJ HOMOLOG SUBFAMILY C MEMBER 17"/>
    <property type="match status" value="1"/>
</dbReference>
<reference evidence="9" key="1">
    <citation type="submission" date="2022-10" db="EMBL/GenBank/DDBJ databases">
        <authorList>
            <person name="Chen Y."/>
            <person name="Dougan E. K."/>
            <person name="Chan C."/>
            <person name="Rhodes N."/>
            <person name="Thang M."/>
        </authorList>
    </citation>
    <scope>NUCLEOTIDE SEQUENCE</scope>
</reference>
<dbReference type="Pfam" id="PF00226">
    <property type="entry name" value="DnaJ"/>
    <property type="match status" value="1"/>
</dbReference>
<dbReference type="EMBL" id="CAMXCT020000158">
    <property type="protein sequence ID" value="CAL1128151.1"/>
    <property type="molecule type" value="Genomic_DNA"/>
</dbReference>
<keyword evidence="11" id="KW-1185">Reference proteome</keyword>
<evidence type="ECO:0000256" key="4">
    <source>
        <dbReference type="ARBA" id="ARBA00023186"/>
    </source>
</evidence>
<gene>
    <name evidence="9" type="ORF">C1SCF055_LOCUS3151</name>
</gene>
<feature type="region of interest" description="Disordered" evidence="7">
    <location>
        <begin position="73"/>
        <end position="123"/>
    </location>
</feature>
<evidence type="ECO:0000256" key="1">
    <source>
        <dbReference type="ARBA" id="ARBA00004123"/>
    </source>
</evidence>
<dbReference type="InterPro" id="IPR052094">
    <property type="entry name" value="Pre-mRNA-splicing_ERAD"/>
</dbReference>